<dbReference type="EMBL" id="QTSX02003767">
    <property type="protein sequence ID" value="KAJ9068217.1"/>
    <property type="molecule type" value="Genomic_DNA"/>
</dbReference>
<proteinExistence type="predicted"/>
<sequence>MKEPILIHPNFQEKFSIFTDASEEATGGVLAQELKGLFKPVKYTIKLFSGPELQWGGLSRVWMYKYSDYHHHT</sequence>
<reference evidence="1" key="1">
    <citation type="submission" date="2022-04" db="EMBL/GenBank/DDBJ databases">
        <title>Genome of the entomopathogenic fungus Entomophthora muscae.</title>
        <authorList>
            <person name="Elya C."/>
            <person name="Lovett B.R."/>
            <person name="Lee E."/>
            <person name="Macias A.M."/>
            <person name="Hajek A.E."/>
            <person name="De Bivort B.L."/>
            <person name="Kasson M.T."/>
            <person name="De Fine Licht H.H."/>
            <person name="Stajich J.E."/>
        </authorList>
    </citation>
    <scope>NUCLEOTIDE SEQUENCE</scope>
    <source>
        <strain evidence="1">Berkeley</strain>
    </source>
</reference>
<protein>
    <submittedName>
        <fullName evidence="1">Uncharacterized protein</fullName>
    </submittedName>
</protein>
<organism evidence="1 2">
    <name type="scientific">Entomophthora muscae</name>
    <dbReference type="NCBI Taxonomy" id="34485"/>
    <lineage>
        <taxon>Eukaryota</taxon>
        <taxon>Fungi</taxon>
        <taxon>Fungi incertae sedis</taxon>
        <taxon>Zoopagomycota</taxon>
        <taxon>Entomophthoromycotina</taxon>
        <taxon>Entomophthoromycetes</taxon>
        <taxon>Entomophthorales</taxon>
        <taxon>Entomophthoraceae</taxon>
        <taxon>Entomophthora</taxon>
    </lineage>
</organism>
<dbReference type="Proteomes" id="UP001165960">
    <property type="component" value="Unassembled WGS sequence"/>
</dbReference>
<accession>A0ACC2T100</accession>
<evidence type="ECO:0000313" key="2">
    <source>
        <dbReference type="Proteomes" id="UP001165960"/>
    </source>
</evidence>
<gene>
    <name evidence="1" type="ORF">DSO57_1030866</name>
</gene>
<name>A0ACC2T100_9FUNG</name>
<keyword evidence="2" id="KW-1185">Reference proteome</keyword>
<comment type="caution">
    <text evidence="1">The sequence shown here is derived from an EMBL/GenBank/DDBJ whole genome shotgun (WGS) entry which is preliminary data.</text>
</comment>
<evidence type="ECO:0000313" key="1">
    <source>
        <dbReference type="EMBL" id="KAJ9068217.1"/>
    </source>
</evidence>